<dbReference type="EMBL" id="QZWG01000006">
    <property type="protein sequence ID" value="RZC06465.1"/>
    <property type="molecule type" value="Genomic_DNA"/>
</dbReference>
<feature type="compositionally biased region" description="Low complexity" evidence="1">
    <location>
        <begin position="12"/>
        <end position="21"/>
    </location>
</feature>
<evidence type="ECO:0000313" key="2">
    <source>
        <dbReference type="EMBL" id="RZC06465.1"/>
    </source>
</evidence>
<dbReference type="Proteomes" id="UP000289340">
    <property type="component" value="Chromosome 6"/>
</dbReference>
<comment type="caution">
    <text evidence="2">The sequence shown here is derived from an EMBL/GenBank/DDBJ whole genome shotgun (WGS) entry which is preliminary data.</text>
</comment>
<feature type="compositionally biased region" description="Acidic residues" evidence="1">
    <location>
        <begin position="22"/>
        <end position="42"/>
    </location>
</feature>
<sequence>MARPLKPHSSSHEALSNASSSSEEEEQVNEQISEEEDEEELEAVVRPASSDYDEDDDKVAGDNPPNSDEYSAAADDLDGDSVDPEISKQEKTRLKEIMQKVKKQKIQEILDAQNAAIDTDMLRRPSFAHFAKGDQSSSQKKSRGRGRHSSNFTEEEDEEYRKGEEDGLANTRLVTQPSCQENKSITIQCLEALQFLQSWTNNTL</sequence>
<gene>
    <name evidence="2" type="ORF">D0Y65_014117</name>
</gene>
<organism evidence="2 3">
    <name type="scientific">Glycine soja</name>
    <name type="common">Wild soybean</name>
    <dbReference type="NCBI Taxonomy" id="3848"/>
    <lineage>
        <taxon>Eukaryota</taxon>
        <taxon>Viridiplantae</taxon>
        <taxon>Streptophyta</taxon>
        <taxon>Embryophyta</taxon>
        <taxon>Tracheophyta</taxon>
        <taxon>Spermatophyta</taxon>
        <taxon>Magnoliopsida</taxon>
        <taxon>eudicotyledons</taxon>
        <taxon>Gunneridae</taxon>
        <taxon>Pentapetalae</taxon>
        <taxon>rosids</taxon>
        <taxon>fabids</taxon>
        <taxon>Fabales</taxon>
        <taxon>Fabaceae</taxon>
        <taxon>Papilionoideae</taxon>
        <taxon>50 kb inversion clade</taxon>
        <taxon>NPAAA clade</taxon>
        <taxon>indigoferoid/millettioid clade</taxon>
        <taxon>Phaseoleae</taxon>
        <taxon>Glycine</taxon>
        <taxon>Glycine subgen. Soja</taxon>
    </lineage>
</organism>
<dbReference type="AlphaFoldDB" id="A0A445K6Q7"/>
<accession>A0A445K6Q7</accession>
<evidence type="ECO:0000256" key="1">
    <source>
        <dbReference type="SAM" id="MobiDB-lite"/>
    </source>
</evidence>
<name>A0A445K6Q7_GLYSO</name>
<protein>
    <submittedName>
        <fullName evidence="2">ISWI chromatin-remodeling complex ATPase CHR11 isoform A</fullName>
    </submittedName>
</protein>
<feature type="region of interest" description="Disordered" evidence="1">
    <location>
        <begin position="126"/>
        <end position="169"/>
    </location>
</feature>
<proteinExistence type="predicted"/>
<reference evidence="2 3" key="1">
    <citation type="submission" date="2018-09" db="EMBL/GenBank/DDBJ databases">
        <title>A high-quality reference genome of wild soybean provides a powerful tool to mine soybean genomes.</title>
        <authorList>
            <person name="Xie M."/>
            <person name="Chung C.Y.L."/>
            <person name="Li M.-W."/>
            <person name="Wong F.-L."/>
            <person name="Chan T.-F."/>
            <person name="Lam H.-M."/>
        </authorList>
    </citation>
    <scope>NUCLEOTIDE SEQUENCE [LARGE SCALE GENOMIC DNA]</scope>
    <source>
        <strain evidence="3">cv. W05</strain>
        <tissue evidence="2">Hypocotyl of etiolated seedlings</tissue>
    </source>
</reference>
<feature type="region of interest" description="Disordered" evidence="1">
    <location>
        <begin position="1"/>
        <end position="91"/>
    </location>
</feature>
<keyword evidence="3" id="KW-1185">Reference proteome</keyword>
<evidence type="ECO:0000313" key="3">
    <source>
        <dbReference type="Proteomes" id="UP000289340"/>
    </source>
</evidence>